<dbReference type="InterPro" id="IPR036621">
    <property type="entry name" value="Anticodon-bd_dom_sf"/>
</dbReference>
<comment type="caution">
    <text evidence="4">The sequence shown here is derived from an EMBL/GenBank/DDBJ whole genome shotgun (WGS) entry which is preliminary data.</text>
</comment>
<dbReference type="NCBIfam" id="TIGR00389">
    <property type="entry name" value="glyS_dimeric"/>
    <property type="match status" value="1"/>
</dbReference>
<name>A0A8J6ATG5_9EUKA</name>
<dbReference type="Gene3D" id="3.30.40.230">
    <property type="match status" value="1"/>
</dbReference>
<evidence type="ECO:0000259" key="3">
    <source>
        <dbReference type="PROSITE" id="PS50862"/>
    </source>
</evidence>
<dbReference type="InterPro" id="IPR004154">
    <property type="entry name" value="Anticodon-bd"/>
</dbReference>
<dbReference type="Pfam" id="PF03129">
    <property type="entry name" value="HGTP_anticodon"/>
    <property type="match status" value="1"/>
</dbReference>
<dbReference type="PANTHER" id="PTHR10745:SF0">
    <property type="entry name" value="GLYCINE--TRNA LIGASE"/>
    <property type="match status" value="1"/>
</dbReference>
<dbReference type="EMBL" id="JAHDYR010000016">
    <property type="protein sequence ID" value="KAG9394156.1"/>
    <property type="molecule type" value="Genomic_DNA"/>
</dbReference>
<dbReference type="InterPro" id="IPR045864">
    <property type="entry name" value="aa-tRNA-synth_II/BPL/LPL"/>
</dbReference>
<dbReference type="GO" id="GO:0005524">
    <property type="term" value="F:ATP binding"/>
    <property type="evidence" value="ECO:0007669"/>
    <property type="project" value="InterPro"/>
</dbReference>
<dbReference type="InterPro" id="IPR006195">
    <property type="entry name" value="aa-tRNA-synth_II"/>
</dbReference>
<reference evidence="4" key="1">
    <citation type="submission" date="2021-05" db="EMBL/GenBank/DDBJ databases">
        <title>A free-living protist that lacks canonical eukaryotic 1 DNA replication and segregation systems.</title>
        <authorList>
            <person name="Salas-Leiva D.E."/>
            <person name="Tromer E.C."/>
            <person name="Curtis B.A."/>
            <person name="Jerlstrom-Hultqvist J."/>
            <person name="Kolisko M."/>
            <person name="Yi Z."/>
            <person name="Salas-Leiva J.S."/>
            <person name="Gallot-Lavallee L."/>
            <person name="Kops G.J.P.L."/>
            <person name="Archibald J.M."/>
            <person name="Simpson A.G.B."/>
            <person name="Roger A.J."/>
        </authorList>
    </citation>
    <scope>NUCLEOTIDE SEQUENCE</scope>
    <source>
        <strain evidence="4">BICM</strain>
    </source>
</reference>
<dbReference type="Gene3D" id="3.30.930.10">
    <property type="entry name" value="Bira Bifunctional Protein, Domain 2"/>
    <property type="match status" value="2"/>
</dbReference>
<evidence type="ECO:0000313" key="4">
    <source>
        <dbReference type="EMBL" id="KAG9394156.1"/>
    </source>
</evidence>
<feature type="domain" description="Aminoacyl-transfer RNA synthetases class-II family profile" evidence="3">
    <location>
        <begin position="165"/>
        <end position="566"/>
    </location>
</feature>
<dbReference type="Gene3D" id="3.40.50.800">
    <property type="entry name" value="Anticodon-binding domain"/>
    <property type="match status" value="1"/>
</dbReference>
<protein>
    <recommendedName>
        <fullName evidence="1">glycine--tRNA ligase</fullName>
        <ecNumber evidence="1">6.1.1.14</ecNumber>
    </recommendedName>
    <alternativeName>
        <fullName evidence="2">Diadenosine tetraphosphate synthetase</fullName>
    </alternativeName>
</protein>
<dbReference type="Proteomes" id="UP000717585">
    <property type="component" value="Unassembled WGS sequence"/>
</dbReference>
<gene>
    <name evidence="4" type="ORF">J8273_4258</name>
</gene>
<keyword evidence="5" id="KW-1185">Reference proteome</keyword>
<dbReference type="NCBIfam" id="NF003211">
    <property type="entry name" value="PRK04173.1"/>
    <property type="match status" value="1"/>
</dbReference>
<dbReference type="SUPFAM" id="SSF52954">
    <property type="entry name" value="Class II aaRS ABD-related"/>
    <property type="match status" value="1"/>
</dbReference>
<dbReference type="GO" id="GO:0005739">
    <property type="term" value="C:mitochondrion"/>
    <property type="evidence" value="ECO:0007669"/>
    <property type="project" value="TreeGrafter"/>
</dbReference>
<evidence type="ECO:0000256" key="2">
    <source>
        <dbReference type="ARBA" id="ARBA00030057"/>
    </source>
</evidence>
<dbReference type="InterPro" id="IPR002315">
    <property type="entry name" value="tRNA-synt_gly"/>
</dbReference>
<dbReference type="SUPFAM" id="SSF55681">
    <property type="entry name" value="Class II aaRS and biotin synthetases"/>
    <property type="match status" value="1"/>
</dbReference>
<dbReference type="AlphaFoldDB" id="A0A8J6ATG5"/>
<sequence>MASSCFAGALDLFTNEYPLRLEVEEGDKKPVVTLKSSDVSRQFGMVLKDSGRFVFPGFEIYGGCAGLYDLGYVGTMLETNILSLWRDHFVKHEGMFEIKSTSITPRPVFVASGHATKFHDVMAQDSKTETFYRMDQEIEKYCDRVVEECQAKLDNPKTPLEDEKRQEIEAKVARLGKIRNMVDGMTCAEIQKIMDELQLLSPEGNAFLPAEDHNLMFGVRIGPTAKDVNGYLRPELAQGIFVNFLNIKSAANEKLPFAGATVGLAYRNEIAPRGGLLRVREFTLAEIEHFFDPLDNTHPGFDEIKDVELSMWSSPLQMTMAEPVTITAAQALEGVEVTNGDGTKSTLKIDNATHVYFIARVQLFLESLGIGSEFIRFRQHLPHQMAHYATDCWDGEIYMASGWVECIGLANRSANDLKWHADATKTKLEMFRPYAEPKTVHYTRALPIKAVIGKMYRREAGIEKKLNPKEVIGFFEGVSTDEAQALRASISDGKLTVTINGVEETVAAKADFKDVTKKDKETVVAFQDVTELVHGEYFTPNVIEPSFGVGRILSAVMEHAYKIRVPHGTSILAGPTDPVDKKAKKVKLDDHFDMKRSFFSFPPEIAPYKVCIVDLLALPKIDTTATPEEQAALNTRRDGMNAVPRRVARGLKGAGIAHVLDNTSISIGRRYARNDAIGIPFAVTVDGDTVDSDSSMFATVTVRERDSGEQIRVPLAEDAAAAITTLLETGKGAMPSSALTGLLVDLTEGRRSWAEVREQYGLWSAGQQE</sequence>
<evidence type="ECO:0000256" key="1">
    <source>
        <dbReference type="ARBA" id="ARBA00012829"/>
    </source>
</evidence>
<accession>A0A8J6ATG5</accession>
<dbReference type="PRINTS" id="PR01043">
    <property type="entry name" value="TRNASYNTHGLY"/>
</dbReference>
<dbReference type="PROSITE" id="PS50862">
    <property type="entry name" value="AA_TRNA_LIGASE_II"/>
    <property type="match status" value="1"/>
</dbReference>
<organism evidence="4 5">
    <name type="scientific">Carpediemonas membranifera</name>
    <dbReference type="NCBI Taxonomy" id="201153"/>
    <lineage>
        <taxon>Eukaryota</taxon>
        <taxon>Metamonada</taxon>
        <taxon>Carpediemonas-like organisms</taxon>
        <taxon>Carpediemonas</taxon>
    </lineage>
</organism>
<dbReference type="GO" id="GO:0070150">
    <property type="term" value="P:mitochondrial glycyl-tRNA aminoacylation"/>
    <property type="evidence" value="ECO:0007669"/>
    <property type="project" value="TreeGrafter"/>
</dbReference>
<dbReference type="OrthoDB" id="57698at2759"/>
<dbReference type="InterPro" id="IPR027031">
    <property type="entry name" value="Gly-tRNA_synthase/POLG2"/>
</dbReference>
<dbReference type="PANTHER" id="PTHR10745">
    <property type="entry name" value="GLYCYL-TRNA SYNTHETASE/DNA POLYMERASE SUBUNIT GAMMA-2"/>
    <property type="match status" value="1"/>
</dbReference>
<proteinExistence type="predicted"/>
<dbReference type="EC" id="6.1.1.14" evidence="1"/>
<evidence type="ECO:0000313" key="5">
    <source>
        <dbReference type="Proteomes" id="UP000717585"/>
    </source>
</evidence>
<dbReference type="GO" id="GO:0004820">
    <property type="term" value="F:glycine-tRNA ligase activity"/>
    <property type="evidence" value="ECO:0007669"/>
    <property type="project" value="UniProtKB-EC"/>
</dbReference>